<dbReference type="Proteomes" id="UP000504608">
    <property type="component" value="Unplaced"/>
</dbReference>
<evidence type="ECO:0000313" key="3">
    <source>
        <dbReference type="RefSeq" id="XP_022997327.1"/>
    </source>
</evidence>
<evidence type="ECO:0000313" key="4">
    <source>
        <dbReference type="RefSeq" id="XP_022997328.1"/>
    </source>
</evidence>
<dbReference type="KEGG" id="cmax:111492272"/>
<reference evidence="3 4" key="1">
    <citation type="submission" date="2025-04" db="UniProtKB">
        <authorList>
            <consortium name="RefSeq"/>
        </authorList>
    </citation>
    <scope>IDENTIFICATION</scope>
    <source>
        <tissue evidence="3 4">Young leaves</tissue>
    </source>
</reference>
<dbReference type="OrthoDB" id="775914at2759"/>
<organism evidence="2 3">
    <name type="scientific">Cucurbita maxima</name>
    <name type="common">Pumpkin</name>
    <name type="synonym">Winter squash</name>
    <dbReference type="NCBI Taxonomy" id="3661"/>
    <lineage>
        <taxon>Eukaryota</taxon>
        <taxon>Viridiplantae</taxon>
        <taxon>Streptophyta</taxon>
        <taxon>Embryophyta</taxon>
        <taxon>Tracheophyta</taxon>
        <taxon>Spermatophyta</taxon>
        <taxon>Magnoliopsida</taxon>
        <taxon>eudicotyledons</taxon>
        <taxon>Gunneridae</taxon>
        <taxon>Pentapetalae</taxon>
        <taxon>rosids</taxon>
        <taxon>fabids</taxon>
        <taxon>Cucurbitales</taxon>
        <taxon>Cucurbitaceae</taxon>
        <taxon>Cucurbiteae</taxon>
        <taxon>Cucurbita</taxon>
    </lineage>
</organism>
<dbReference type="RefSeq" id="XP_022997328.1">
    <property type="nucleotide sequence ID" value="XM_023141560.1"/>
</dbReference>
<keyword evidence="2" id="KW-1185">Reference proteome</keyword>
<dbReference type="RefSeq" id="XP_022997327.1">
    <property type="nucleotide sequence ID" value="XM_023141559.1"/>
</dbReference>
<proteinExistence type="predicted"/>
<dbReference type="PANTHER" id="PTHR34461:SF2">
    <property type="entry name" value="EXPRESSED PROTEIN"/>
    <property type="match status" value="1"/>
</dbReference>
<protein>
    <submittedName>
        <fullName evidence="3 4">Uncharacterized protein LOC111492272 isoform X1</fullName>
    </submittedName>
</protein>
<feature type="region of interest" description="Disordered" evidence="1">
    <location>
        <begin position="90"/>
        <end position="113"/>
    </location>
</feature>
<dbReference type="PANTHER" id="PTHR34461">
    <property type="entry name" value="EXPRESSED PROTEIN"/>
    <property type="match status" value="1"/>
</dbReference>
<dbReference type="AlphaFoldDB" id="A0A6J1K4P1"/>
<feature type="region of interest" description="Disordered" evidence="1">
    <location>
        <begin position="193"/>
        <end position="214"/>
    </location>
</feature>
<feature type="compositionally biased region" description="Polar residues" evidence="1">
    <location>
        <begin position="193"/>
        <end position="208"/>
    </location>
</feature>
<sequence>MELRSFSHLHYINVTKGGAMSKVLNVNSHGKPAVVFKKLTDIYESIDDKTQESLPRRWSREGLEENIPDECEFKVETQVLYAERKLFNNEPEVSDSDSKGDTDGQKSDVEVDSMTLKQITEGCKKRKLRQSRSVDSSKEKLRTCSRRELDHACLLSDEDDSDLNVALNIWKSKLSKRRKLKTKCDESRISTSSHCGQTIGNSDPINSDQDLHPSGSDLPVPVDIKVETPEPDVSEIQSTNYKIDEWSLFCDENINSCLKHGPNGADESIFYPKLTTSEKEAEYCVLNSACHEYLEDDEPKTLQMVGESSNEWMYEDNLEEHKPHYSDFPASESLEGQCTPGYISNYSMSEAISSTKEQLSGTYITNEVIFQNNSEDMSEAIAPTEEQCCDTYISQCIPFTHDVICLNNLNSLKVQETSPEAEVCLTEISYKDKLAFVHEKGTPTESNSNCNLRPDHGKRISTNSISDGNLSPDQHLISTGECPATERQPQMSNYYDSERNTPPDFHLDGSLDKFYQTEEPKRHPTRLLLKRTSISPTSQKRLSKGMRSMQLHDKEYKTCSGKPYFNQIKYRDGSAEECDQMKIVHSDTYHKQKIRKSKKRSLHSASTTVVPQASMRSTAVQNCSDSAIAFTQRQMQDIECLALKLTNQLTSMKAIVDDRLHVEGNQATSFKFNTDEVRTAVADATKAEAQARKWLSIMSRDCSRFCKIMKTTEHGSNVSSLTAIQKLKRKITFADEAGGKLCEVRLIEDGINGRFECLEMVSESNIKLMCE</sequence>
<feature type="compositionally biased region" description="Basic and acidic residues" evidence="1">
    <location>
        <begin position="96"/>
        <end position="109"/>
    </location>
</feature>
<dbReference type="GeneID" id="111492272"/>
<evidence type="ECO:0000256" key="1">
    <source>
        <dbReference type="SAM" id="MobiDB-lite"/>
    </source>
</evidence>
<evidence type="ECO:0000313" key="2">
    <source>
        <dbReference type="Proteomes" id="UP000504608"/>
    </source>
</evidence>
<name>A0A6J1K4P1_CUCMA</name>
<accession>A0A6J1K4P1</accession>
<gene>
    <name evidence="3 4" type="primary">LOC111492272</name>
</gene>